<evidence type="ECO:0000313" key="7">
    <source>
        <dbReference type="EMBL" id="GLK49330.1"/>
    </source>
</evidence>
<dbReference type="RefSeq" id="WP_271165526.1">
    <property type="nucleotide sequence ID" value="NZ_BSFD01000009.1"/>
</dbReference>
<dbReference type="PANTHER" id="PTHR43725:SF53">
    <property type="entry name" value="UDP-ARABINOSE 4-EPIMERASE 1"/>
    <property type="match status" value="1"/>
</dbReference>
<dbReference type="EMBL" id="BSFD01000009">
    <property type="protein sequence ID" value="GLK49330.1"/>
    <property type="molecule type" value="Genomic_DNA"/>
</dbReference>
<evidence type="ECO:0000259" key="6">
    <source>
        <dbReference type="Pfam" id="PF01370"/>
    </source>
</evidence>
<accession>A0ABQ5T948</accession>
<evidence type="ECO:0000313" key="8">
    <source>
        <dbReference type="Proteomes" id="UP001143509"/>
    </source>
</evidence>
<organism evidence="7 8">
    <name type="scientific">Brevundimonas intermedia</name>
    <dbReference type="NCBI Taxonomy" id="74315"/>
    <lineage>
        <taxon>Bacteria</taxon>
        <taxon>Pseudomonadati</taxon>
        <taxon>Pseudomonadota</taxon>
        <taxon>Alphaproteobacteria</taxon>
        <taxon>Caulobacterales</taxon>
        <taxon>Caulobacteraceae</taxon>
        <taxon>Brevundimonas</taxon>
    </lineage>
</organism>
<proteinExistence type="inferred from homology"/>
<comment type="caution">
    <text evidence="7">The sequence shown here is derived from an EMBL/GenBank/DDBJ whole genome shotgun (WGS) entry which is preliminary data.</text>
</comment>
<evidence type="ECO:0000256" key="4">
    <source>
        <dbReference type="ARBA" id="ARBA00031367"/>
    </source>
</evidence>
<keyword evidence="8" id="KW-1185">Reference proteome</keyword>
<evidence type="ECO:0000256" key="1">
    <source>
        <dbReference type="ARBA" id="ARBA00004947"/>
    </source>
</evidence>
<comment type="similarity">
    <text evidence="2">Belongs to the NAD(P)-dependent epimerase/dehydratase family.</text>
</comment>
<gene>
    <name evidence="7" type="ORF">GCM10017620_23030</name>
</gene>
<dbReference type="Proteomes" id="UP001143509">
    <property type="component" value="Unassembled WGS sequence"/>
</dbReference>
<evidence type="ECO:0000256" key="5">
    <source>
        <dbReference type="ARBA" id="ARBA00033067"/>
    </source>
</evidence>
<dbReference type="PANTHER" id="PTHR43725">
    <property type="entry name" value="UDP-GLUCOSE 4-EPIMERASE"/>
    <property type="match status" value="1"/>
</dbReference>
<evidence type="ECO:0000256" key="3">
    <source>
        <dbReference type="ARBA" id="ARBA00018569"/>
    </source>
</evidence>
<dbReference type="InterPro" id="IPR036291">
    <property type="entry name" value="NAD(P)-bd_dom_sf"/>
</dbReference>
<reference evidence="7" key="2">
    <citation type="submission" date="2023-01" db="EMBL/GenBank/DDBJ databases">
        <authorList>
            <person name="Sun Q."/>
            <person name="Evtushenko L."/>
        </authorList>
    </citation>
    <scope>NUCLEOTIDE SEQUENCE</scope>
    <source>
        <strain evidence="7">VKM B-1499</strain>
    </source>
</reference>
<dbReference type="InterPro" id="IPR001509">
    <property type="entry name" value="Epimerase_deHydtase"/>
</dbReference>
<protein>
    <recommendedName>
        <fullName evidence="3">UDP-glucose 4-epimerase</fullName>
    </recommendedName>
    <alternativeName>
        <fullName evidence="5">Galactowaldenase</fullName>
    </alternativeName>
    <alternativeName>
        <fullName evidence="4">UDP-galactose 4-epimerase</fullName>
    </alternativeName>
</protein>
<evidence type="ECO:0000256" key="2">
    <source>
        <dbReference type="ARBA" id="ARBA00007637"/>
    </source>
</evidence>
<reference evidence="7" key="1">
    <citation type="journal article" date="2014" name="Int. J. Syst. Evol. Microbiol.">
        <title>Complete genome of a new Firmicutes species belonging to the dominant human colonic microbiota ('Ruminococcus bicirculans') reveals two chromosomes and a selective capacity to utilize plant glucans.</title>
        <authorList>
            <consortium name="NISC Comparative Sequencing Program"/>
            <person name="Wegmann U."/>
            <person name="Louis P."/>
            <person name="Goesmann A."/>
            <person name="Henrissat B."/>
            <person name="Duncan S.H."/>
            <person name="Flint H.J."/>
        </authorList>
    </citation>
    <scope>NUCLEOTIDE SEQUENCE</scope>
    <source>
        <strain evidence="7">VKM B-1499</strain>
    </source>
</reference>
<feature type="domain" description="NAD-dependent epimerase/dehydratase" evidence="6">
    <location>
        <begin position="5"/>
        <end position="242"/>
    </location>
</feature>
<dbReference type="Gene3D" id="3.90.25.10">
    <property type="entry name" value="UDP-galactose 4-epimerase, domain 1"/>
    <property type="match status" value="2"/>
</dbReference>
<name>A0ABQ5T948_9CAUL</name>
<sequence>MTFSLITGGAGFIGTNLARVLLERGFKVLVIDDLSLGRRDALPDVPDDGRLLFRQVDCADAEALGRAVMDAGIVVSEVWHLAANSDIPAGVEDPSVDLHRTFLTTFGVLKFMREFRVPSLRFASSSAIYGDHAGASLTETTGPWEPVSNYGAMKLASEAQIRAAVESWLQRADIFRFPNVVGIPATHGVILDFVRKLNRTPGVLDVLGDGAQCKPYIHVKDLVNAMLHITGQSGKYVVFNIGPADQGASVRLIAEAVRDHVSPDAEIRYGLGSKGWVGDVARVNYDISRLAATGWSSSRTSIEAVQQAVLDIAVQEARR</sequence>
<comment type="pathway">
    <text evidence="1">Carbohydrate metabolism; galactose metabolism.</text>
</comment>
<dbReference type="Pfam" id="PF01370">
    <property type="entry name" value="Epimerase"/>
    <property type="match status" value="1"/>
</dbReference>
<dbReference type="SUPFAM" id="SSF51735">
    <property type="entry name" value="NAD(P)-binding Rossmann-fold domains"/>
    <property type="match status" value="1"/>
</dbReference>
<dbReference type="Gene3D" id="3.40.50.720">
    <property type="entry name" value="NAD(P)-binding Rossmann-like Domain"/>
    <property type="match status" value="1"/>
</dbReference>